<evidence type="ECO:0000256" key="1">
    <source>
        <dbReference type="ARBA" id="ARBA00006479"/>
    </source>
</evidence>
<dbReference type="PANTHER" id="PTHR18964">
    <property type="entry name" value="ROK (REPRESSOR, ORF, KINASE) FAMILY"/>
    <property type="match status" value="1"/>
</dbReference>
<keyword evidence="3" id="KW-0418">Kinase</keyword>
<dbReference type="InterPro" id="IPR005471">
    <property type="entry name" value="Tscrpt_reg_IclR_N"/>
</dbReference>
<protein>
    <submittedName>
        <fullName evidence="3">Putative NBD/HSP70 family sugar kinase</fullName>
    </submittedName>
</protein>
<dbReference type="GO" id="GO:0003677">
    <property type="term" value="F:DNA binding"/>
    <property type="evidence" value="ECO:0007669"/>
    <property type="project" value="InterPro"/>
</dbReference>
<keyword evidence="4" id="KW-1185">Reference proteome</keyword>
<comment type="caution">
    <text evidence="3">The sequence shown here is derived from an EMBL/GenBank/DDBJ whole genome shotgun (WGS) entry which is preliminary data.</text>
</comment>
<dbReference type="InterPro" id="IPR000600">
    <property type="entry name" value="ROK"/>
</dbReference>
<dbReference type="PANTHER" id="PTHR18964:SF149">
    <property type="entry name" value="BIFUNCTIONAL UDP-N-ACETYLGLUCOSAMINE 2-EPIMERASE_N-ACETYLMANNOSAMINE KINASE"/>
    <property type="match status" value="1"/>
</dbReference>
<gene>
    <name evidence="3" type="ORF">HDA43_004430</name>
</gene>
<dbReference type="CDD" id="cd23763">
    <property type="entry name" value="ASKHA_ATPase_ROK"/>
    <property type="match status" value="1"/>
</dbReference>
<evidence type="ECO:0000313" key="3">
    <source>
        <dbReference type="EMBL" id="NYF42229.1"/>
    </source>
</evidence>
<evidence type="ECO:0000259" key="2">
    <source>
        <dbReference type="Pfam" id="PF09339"/>
    </source>
</evidence>
<dbReference type="Gene3D" id="1.10.10.10">
    <property type="entry name" value="Winged helix-like DNA-binding domain superfamily/Winged helix DNA-binding domain"/>
    <property type="match status" value="1"/>
</dbReference>
<dbReference type="Proteomes" id="UP000576393">
    <property type="component" value="Unassembled WGS sequence"/>
</dbReference>
<sequence length="391" mass="40820">MSNPPPSGGDLSRLRQLNALSAIRALRGTEPLPLSAIASRTGLSRPSTKEVVDELMGLGWVEEVPPTPGTVGRPARRYRFRSGSGYLAGVDIGAHNVRAAVADLDGNIVAETRQAVRPDTPVADRLAVVERAVAGCLAMSGLTAGNLWTVVIGTTGLVDRDGRVIFSAAIPNWSGLDLAGLLGGKFPCDVLVENDSRLAALAETRRGVARGSREVVFLHIGRRMGTGLIIDGRLHRGFGAAAGEIGMLPETRWKSAITHLHGCAIVPEGTPPEDAAGYVLAAARAGDPAAVAAVERYVDELAVGAAATVLTLDPELVVLGGGFSRSADVLLPPLRSRLEAVCLRMPELRASTLGDECVVLGAIDYAADHLDRQLFAADTGPALPLPLSVTR</sequence>
<comment type="similarity">
    <text evidence="1">Belongs to the ROK (NagC/XylR) family.</text>
</comment>
<name>A0A852V174_9ACTN</name>
<dbReference type="InterPro" id="IPR036388">
    <property type="entry name" value="WH-like_DNA-bd_sf"/>
</dbReference>
<dbReference type="SUPFAM" id="SSF53067">
    <property type="entry name" value="Actin-like ATPase domain"/>
    <property type="match status" value="1"/>
</dbReference>
<dbReference type="AlphaFoldDB" id="A0A852V174"/>
<dbReference type="GO" id="GO:0006355">
    <property type="term" value="P:regulation of DNA-templated transcription"/>
    <property type="evidence" value="ECO:0007669"/>
    <property type="project" value="InterPro"/>
</dbReference>
<dbReference type="SUPFAM" id="SSF46785">
    <property type="entry name" value="Winged helix' DNA-binding domain"/>
    <property type="match status" value="1"/>
</dbReference>
<accession>A0A852V174</accession>
<proteinExistence type="inferred from homology"/>
<dbReference type="InterPro" id="IPR036390">
    <property type="entry name" value="WH_DNA-bd_sf"/>
</dbReference>
<dbReference type="Gene3D" id="3.30.420.40">
    <property type="match status" value="3"/>
</dbReference>
<dbReference type="InterPro" id="IPR043129">
    <property type="entry name" value="ATPase_NBD"/>
</dbReference>
<dbReference type="EMBL" id="JACCCO010000002">
    <property type="protein sequence ID" value="NYF42229.1"/>
    <property type="molecule type" value="Genomic_DNA"/>
</dbReference>
<dbReference type="RefSeq" id="WP_179824678.1">
    <property type="nucleotide sequence ID" value="NZ_JACCCO010000002.1"/>
</dbReference>
<keyword evidence="3" id="KW-0808">Transferase</keyword>
<dbReference type="Pfam" id="PF09339">
    <property type="entry name" value="HTH_IclR"/>
    <property type="match status" value="1"/>
</dbReference>
<feature type="domain" description="HTH iclR-type" evidence="2">
    <location>
        <begin position="18"/>
        <end position="64"/>
    </location>
</feature>
<dbReference type="GO" id="GO:0016301">
    <property type="term" value="F:kinase activity"/>
    <property type="evidence" value="ECO:0007669"/>
    <property type="project" value="UniProtKB-KW"/>
</dbReference>
<organism evidence="3 4">
    <name type="scientific">Streptosporangium sandarakinum</name>
    <dbReference type="NCBI Taxonomy" id="1260955"/>
    <lineage>
        <taxon>Bacteria</taxon>
        <taxon>Bacillati</taxon>
        <taxon>Actinomycetota</taxon>
        <taxon>Actinomycetes</taxon>
        <taxon>Streptosporangiales</taxon>
        <taxon>Streptosporangiaceae</taxon>
        <taxon>Streptosporangium</taxon>
    </lineage>
</organism>
<evidence type="ECO:0000313" key="4">
    <source>
        <dbReference type="Proteomes" id="UP000576393"/>
    </source>
</evidence>
<dbReference type="Pfam" id="PF00480">
    <property type="entry name" value="ROK"/>
    <property type="match status" value="2"/>
</dbReference>
<reference evidence="3 4" key="1">
    <citation type="submission" date="2020-07" db="EMBL/GenBank/DDBJ databases">
        <title>Sequencing the genomes of 1000 actinobacteria strains.</title>
        <authorList>
            <person name="Klenk H.-P."/>
        </authorList>
    </citation>
    <scope>NUCLEOTIDE SEQUENCE [LARGE SCALE GENOMIC DNA]</scope>
    <source>
        <strain evidence="3 4">DSM 45763</strain>
    </source>
</reference>